<dbReference type="EMBL" id="CP157484">
    <property type="protein sequence ID" value="XBO37396.1"/>
    <property type="molecule type" value="Genomic_DNA"/>
</dbReference>
<evidence type="ECO:0000256" key="2">
    <source>
        <dbReference type="ARBA" id="ARBA00023015"/>
    </source>
</evidence>
<gene>
    <name evidence="6" type="ORF">ABEG18_16880</name>
</gene>
<evidence type="ECO:0000256" key="1">
    <source>
        <dbReference type="ARBA" id="ARBA00009437"/>
    </source>
</evidence>
<dbReference type="FunFam" id="1.10.10.10:FF:000001">
    <property type="entry name" value="LysR family transcriptional regulator"/>
    <property type="match status" value="1"/>
</dbReference>
<dbReference type="InterPro" id="IPR050950">
    <property type="entry name" value="HTH-type_LysR_regulators"/>
</dbReference>
<dbReference type="PRINTS" id="PR00039">
    <property type="entry name" value="HTHLYSR"/>
</dbReference>
<dbReference type="PROSITE" id="PS50931">
    <property type="entry name" value="HTH_LYSR"/>
    <property type="match status" value="1"/>
</dbReference>
<dbReference type="Pfam" id="PF00126">
    <property type="entry name" value="HTH_1"/>
    <property type="match status" value="1"/>
</dbReference>
<comment type="similarity">
    <text evidence="1">Belongs to the LysR transcriptional regulatory family.</text>
</comment>
<proteinExistence type="inferred from homology"/>
<evidence type="ECO:0000259" key="5">
    <source>
        <dbReference type="PROSITE" id="PS50931"/>
    </source>
</evidence>
<organism evidence="6">
    <name type="scientific">Alsobacter sp. KACC 23698</name>
    <dbReference type="NCBI Taxonomy" id="3149229"/>
    <lineage>
        <taxon>Bacteria</taxon>
        <taxon>Pseudomonadati</taxon>
        <taxon>Pseudomonadota</taxon>
        <taxon>Alphaproteobacteria</taxon>
        <taxon>Hyphomicrobiales</taxon>
        <taxon>Alsobacteraceae</taxon>
        <taxon>Alsobacter</taxon>
    </lineage>
</organism>
<sequence>MQSLRQIRSFVAVFEEGSFTAAAEREGATQSGMSQHVRQLEQGLGAQLFSRDGRLVAPTAVGRRYYGECVAILRRLDEAGHAASEIARSGGEVRVGLMPTFTRAVLSPTLKAFMAHAPGAEVRILEAYSAVLTEKVRQGELDFAIVPAFEGDVGLTTTRILSDREMLVAARGRAGRHLSPVRLSALGPIDIVLPGPQNTRRRNIETYLATNGVEVRSRLELDAMMGTLEFVAASEWVAILPGVIMAGDLDGARYDIRPLDEPKLSAEFVLIEPARKALAPAARLFADLLTAESARIAGILPR</sequence>
<dbReference type="InterPro" id="IPR036388">
    <property type="entry name" value="WH-like_DNA-bd_sf"/>
</dbReference>
<evidence type="ECO:0000256" key="4">
    <source>
        <dbReference type="ARBA" id="ARBA00023163"/>
    </source>
</evidence>
<name>A0AAU7JAL7_9HYPH</name>
<dbReference type="InterPro" id="IPR000847">
    <property type="entry name" value="LysR_HTH_N"/>
</dbReference>
<keyword evidence="3" id="KW-0238">DNA-binding</keyword>
<feature type="domain" description="HTH lysR-type" evidence="5">
    <location>
        <begin position="1"/>
        <end position="59"/>
    </location>
</feature>
<evidence type="ECO:0000313" key="6">
    <source>
        <dbReference type="EMBL" id="XBO37396.1"/>
    </source>
</evidence>
<dbReference type="GO" id="GO:0005829">
    <property type="term" value="C:cytosol"/>
    <property type="evidence" value="ECO:0007669"/>
    <property type="project" value="TreeGrafter"/>
</dbReference>
<dbReference type="SUPFAM" id="SSF53850">
    <property type="entry name" value="Periplasmic binding protein-like II"/>
    <property type="match status" value="1"/>
</dbReference>
<dbReference type="CDD" id="cd05466">
    <property type="entry name" value="PBP2_LTTR_substrate"/>
    <property type="match status" value="1"/>
</dbReference>
<evidence type="ECO:0000256" key="3">
    <source>
        <dbReference type="ARBA" id="ARBA00023125"/>
    </source>
</evidence>
<dbReference type="RefSeq" id="WP_406854216.1">
    <property type="nucleotide sequence ID" value="NZ_CP157484.1"/>
</dbReference>
<dbReference type="Gene3D" id="1.10.10.10">
    <property type="entry name" value="Winged helix-like DNA-binding domain superfamily/Winged helix DNA-binding domain"/>
    <property type="match status" value="1"/>
</dbReference>
<dbReference type="GO" id="GO:0003700">
    <property type="term" value="F:DNA-binding transcription factor activity"/>
    <property type="evidence" value="ECO:0007669"/>
    <property type="project" value="InterPro"/>
</dbReference>
<keyword evidence="2" id="KW-0805">Transcription regulation</keyword>
<dbReference type="InterPro" id="IPR005119">
    <property type="entry name" value="LysR_subst-bd"/>
</dbReference>
<dbReference type="InterPro" id="IPR036390">
    <property type="entry name" value="WH_DNA-bd_sf"/>
</dbReference>
<dbReference type="GO" id="GO:0003677">
    <property type="term" value="F:DNA binding"/>
    <property type="evidence" value="ECO:0007669"/>
    <property type="project" value="UniProtKB-KW"/>
</dbReference>
<dbReference type="SUPFAM" id="SSF46785">
    <property type="entry name" value="Winged helix' DNA-binding domain"/>
    <property type="match status" value="1"/>
</dbReference>
<dbReference type="Gene3D" id="3.40.190.290">
    <property type="match status" value="1"/>
</dbReference>
<dbReference type="AlphaFoldDB" id="A0AAU7JAL7"/>
<protein>
    <submittedName>
        <fullName evidence="6">LysR family transcriptional regulator</fullName>
    </submittedName>
</protein>
<accession>A0AAU7JAL7</accession>
<reference evidence="6" key="1">
    <citation type="submission" date="2024-05" db="EMBL/GenBank/DDBJ databases">
        <authorList>
            <person name="Kim S."/>
            <person name="Heo J."/>
            <person name="Choi H."/>
            <person name="Choi Y."/>
            <person name="Kwon S.-W."/>
            <person name="Kim Y."/>
        </authorList>
    </citation>
    <scope>NUCLEOTIDE SEQUENCE</scope>
    <source>
        <strain evidence="6">KACC 23698</strain>
    </source>
</reference>
<dbReference type="PANTHER" id="PTHR30419">
    <property type="entry name" value="HTH-TYPE TRANSCRIPTIONAL REGULATOR YBHD"/>
    <property type="match status" value="1"/>
</dbReference>
<keyword evidence="4" id="KW-0804">Transcription</keyword>
<dbReference type="Pfam" id="PF03466">
    <property type="entry name" value="LysR_substrate"/>
    <property type="match status" value="1"/>
</dbReference>